<proteinExistence type="predicted"/>
<organism evidence="4 5">
    <name type="scientific">candidate division KSB3 bacterium</name>
    <dbReference type="NCBI Taxonomy" id="2044937"/>
    <lineage>
        <taxon>Bacteria</taxon>
        <taxon>candidate division KSB3</taxon>
    </lineage>
</organism>
<dbReference type="GO" id="GO:0005524">
    <property type="term" value="F:ATP binding"/>
    <property type="evidence" value="ECO:0007669"/>
    <property type="project" value="UniProtKB-KW"/>
</dbReference>
<dbReference type="SMART" id="SM01086">
    <property type="entry name" value="ClpB_D2-small"/>
    <property type="match status" value="1"/>
</dbReference>
<dbReference type="InterPro" id="IPR027417">
    <property type="entry name" value="P-loop_NTPase"/>
</dbReference>
<keyword evidence="4" id="KW-0378">Hydrolase</keyword>
<dbReference type="EMBL" id="WJJP01000400">
    <property type="protein sequence ID" value="MBD3325381.1"/>
    <property type="molecule type" value="Genomic_DNA"/>
</dbReference>
<accession>A0A9D5Q6Z1</accession>
<dbReference type="GO" id="GO:0008233">
    <property type="term" value="F:peptidase activity"/>
    <property type="evidence" value="ECO:0007669"/>
    <property type="project" value="UniProtKB-KW"/>
</dbReference>
<evidence type="ECO:0000256" key="1">
    <source>
        <dbReference type="ARBA" id="ARBA00022741"/>
    </source>
</evidence>
<dbReference type="PANTHER" id="PTHR11638:SF111">
    <property type="entry name" value="ATP-DEPENDENT CLP PROTEASE ATP-BINDING SUBUNIT CLPA"/>
    <property type="match status" value="1"/>
</dbReference>
<dbReference type="GO" id="GO:0005737">
    <property type="term" value="C:cytoplasm"/>
    <property type="evidence" value="ECO:0007669"/>
    <property type="project" value="TreeGrafter"/>
</dbReference>
<feature type="non-terminal residue" evidence="4">
    <location>
        <position position="1"/>
    </location>
</feature>
<dbReference type="Gene3D" id="1.10.8.60">
    <property type="match status" value="1"/>
</dbReference>
<sequence>EFRNRLTEIVYFNALTPALMERIVEKFIDELNLQLIGQQIHLILDPPAKQWLAQHGYDEMYGARPLARLIQTTIRQPLAEEILFGSLQDGGTAQVTMENDTITIQVQSPVASERTLNT</sequence>
<dbReference type="GO" id="GO:0016887">
    <property type="term" value="F:ATP hydrolysis activity"/>
    <property type="evidence" value="ECO:0007669"/>
    <property type="project" value="TreeGrafter"/>
</dbReference>
<dbReference type="GO" id="GO:0034605">
    <property type="term" value="P:cellular response to heat"/>
    <property type="evidence" value="ECO:0007669"/>
    <property type="project" value="TreeGrafter"/>
</dbReference>
<evidence type="ECO:0000256" key="2">
    <source>
        <dbReference type="ARBA" id="ARBA00022840"/>
    </source>
</evidence>
<reference evidence="4" key="1">
    <citation type="submission" date="2019-11" db="EMBL/GenBank/DDBJ databases">
        <title>Microbial mats filling the niche in hypersaline microbial mats.</title>
        <authorList>
            <person name="Wong H.L."/>
            <person name="Macleod F.I."/>
            <person name="White R.A. III"/>
            <person name="Burns B.P."/>
        </authorList>
    </citation>
    <scope>NUCLEOTIDE SEQUENCE</scope>
    <source>
        <strain evidence="4">Rbin_158</strain>
    </source>
</reference>
<dbReference type="Proteomes" id="UP000649604">
    <property type="component" value="Unassembled WGS sequence"/>
</dbReference>
<dbReference type="InterPro" id="IPR019489">
    <property type="entry name" value="Clp_ATPase_C"/>
</dbReference>
<keyword evidence="1" id="KW-0547">Nucleotide-binding</keyword>
<dbReference type="GO" id="GO:0006508">
    <property type="term" value="P:proteolysis"/>
    <property type="evidence" value="ECO:0007669"/>
    <property type="project" value="UniProtKB-KW"/>
</dbReference>
<keyword evidence="4" id="KW-0645">Protease</keyword>
<dbReference type="AlphaFoldDB" id="A0A9D5Q6Z1"/>
<evidence type="ECO:0000313" key="4">
    <source>
        <dbReference type="EMBL" id="MBD3325381.1"/>
    </source>
</evidence>
<name>A0A9D5Q6Z1_9BACT</name>
<protein>
    <submittedName>
        <fullName evidence="4">ATP-dependent Clp protease ATP-binding subunit ClpA</fullName>
    </submittedName>
</protein>
<dbReference type="PANTHER" id="PTHR11638">
    <property type="entry name" value="ATP-DEPENDENT CLP PROTEASE"/>
    <property type="match status" value="1"/>
</dbReference>
<gene>
    <name evidence="4" type="primary">clpA</name>
    <name evidence="4" type="ORF">GF339_12395</name>
</gene>
<dbReference type="InterPro" id="IPR050130">
    <property type="entry name" value="ClpA_ClpB"/>
</dbReference>
<evidence type="ECO:0000313" key="5">
    <source>
        <dbReference type="Proteomes" id="UP000649604"/>
    </source>
</evidence>
<feature type="domain" description="Clp ATPase C-terminal" evidence="3">
    <location>
        <begin position="15"/>
        <end position="104"/>
    </location>
</feature>
<comment type="caution">
    <text evidence="4">The sequence shown here is derived from an EMBL/GenBank/DDBJ whole genome shotgun (WGS) entry which is preliminary data.</text>
</comment>
<dbReference type="SUPFAM" id="SSF52540">
    <property type="entry name" value="P-loop containing nucleoside triphosphate hydrolases"/>
    <property type="match status" value="1"/>
</dbReference>
<keyword evidence="2 4" id="KW-0067">ATP-binding</keyword>
<dbReference type="Pfam" id="PF10431">
    <property type="entry name" value="ClpB_D2-small"/>
    <property type="match status" value="1"/>
</dbReference>
<evidence type="ECO:0000259" key="3">
    <source>
        <dbReference type="SMART" id="SM01086"/>
    </source>
</evidence>